<dbReference type="AlphaFoldDB" id="A0AAU9MHL2"/>
<evidence type="ECO:0000256" key="1">
    <source>
        <dbReference type="SAM" id="MobiDB-lite"/>
    </source>
</evidence>
<dbReference type="PANTHER" id="PTHR34287">
    <property type="entry name" value="OS06G0551500 PROTEIN-RELATED"/>
    <property type="match status" value="1"/>
</dbReference>
<dbReference type="EMBL" id="CAKMRJ010002223">
    <property type="protein sequence ID" value="CAH1425735.1"/>
    <property type="molecule type" value="Genomic_DNA"/>
</dbReference>
<proteinExistence type="predicted"/>
<accession>A0AAU9MHL2</accession>
<keyword evidence="3" id="KW-1185">Reference proteome</keyword>
<sequence>MFENSSPSSTLTEASSSSRCSNHNSSSVVQIVSKPMSDRLLNKFVDTSEFDFDYEQSGLWSPPIPPPKFYLNSPAGIICSVDEMLKNLQSMRQTKISRFKKFVYCCLDF</sequence>
<dbReference type="PANTHER" id="PTHR34287:SF2">
    <property type="match status" value="1"/>
</dbReference>
<evidence type="ECO:0000313" key="3">
    <source>
        <dbReference type="Proteomes" id="UP001157418"/>
    </source>
</evidence>
<protein>
    <submittedName>
        <fullName evidence="2">Uncharacterized protein</fullName>
    </submittedName>
</protein>
<feature type="region of interest" description="Disordered" evidence="1">
    <location>
        <begin position="1"/>
        <end position="24"/>
    </location>
</feature>
<name>A0AAU9MHL2_9ASTR</name>
<reference evidence="2 3" key="1">
    <citation type="submission" date="2022-01" db="EMBL/GenBank/DDBJ databases">
        <authorList>
            <person name="Xiong W."/>
            <person name="Schranz E."/>
        </authorList>
    </citation>
    <scope>NUCLEOTIDE SEQUENCE [LARGE SCALE GENOMIC DNA]</scope>
</reference>
<comment type="caution">
    <text evidence="2">The sequence shown here is derived from an EMBL/GenBank/DDBJ whole genome shotgun (WGS) entry which is preliminary data.</text>
</comment>
<organism evidence="2 3">
    <name type="scientific">Lactuca virosa</name>
    <dbReference type="NCBI Taxonomy" id="75947"/>
    <lineage>
        <taxon>Eukaryota</taxon>
        <taxon>Viridiplantae</taxon>
        <taxon>Streptophyta</taxon>
        <taxon>Embryophyta</taxon>
        <taxon>Tracheophyta</taxon>
        <taxon>Spermatophyta</taxon>
        <taxon>Magnoliopsida</taxon>
        <taxon>eudicotyledons</taxon>
        <taxon>Gunneridae</taxon>
        <taxon>Pentapetalae</taxon>
        <taxon>asterids</taxon>
        <taxon>campanulids</taxon>
        <taxon>Asterales</taxon>
        <taxon>Asteraceae</taxon>
        <taxon>Cichorioideae</taxon>
        <taxon>Cichorieae</taxon>
        <taxon>Lactucinae</taxon>
        <taxon>Lactuca</taxon>
    </lineage>
</organism>
<dbReference type="Proteomes" id="UP001157418">
    <property type="component" value="Unassembled WGS sequence"/>
</dbReference>
<evidence type="ECO:0000313" key="2">
    <source>
        <dbReference type="EMBL" id="CAH1425735.1"/>
    </source>
</evidence>
<gene>
    <name evidence="2" type="ORF">LVIROSA_LOCUS12857</name>
</gene>